<comment type="similarity">
    <text evidence="1">Belongs to the RlmJ family.</text>
</comment>
<keyword evidence="1" id="KW-0949">S-adenosyl-L-methionine</keyword>
<evidence type="ECO:0000313" key="3">
    <source>
        <dbReference type="Proteomes" id="UP001597314"/>
    </source>
</evidence>
<keyword evidence="1" id="KW-0694">RNA-binding</keyword>
<feature type="binding site" evidence="1">
    <location>
        <position position="41"/>
    </location>
    <ligand>
        <name>S-adenosyl-L-methionine</name>
        <dbReference type="ChEBI" id="CHEBI:59789"/>
    </ligand>
</feature>
<dbReference type="InterPro" id="IPR029063">
    <property type="entry name" value="SAM-dependent_MTases_sf"/>
</dbReference>
<accession>A0ABW5AFJ1</accession>
<reference evidence="3" key="1">
    <citation type="journal article" date="2019" name="Int. J. Syst. Evol. Microbiol.">
        <title>The Global Catalogue of Microorganisms (GCM) 10K type strain sequencing project: providing services to taxonomists for standard genome sequencing and annotation.</title>
        <authorList>
            <consortium name="The Broad Institute Genomics Platform"/>
            <consortium name="The Broad Institute Genome Sequencing Center for Infectious Disease"/>
            <person name="Wu L."/>
            <person name="Ma J."/>
        </authorList>
    </citation>
    <scope>NUCLEOTIDE SEQUENCE [LARGE SCALE GENOMIC DNA]</scope>
    <source>
        <strain evidence="3">CGMCC 1.6774</strain>
    </source>
</reference>
<keyword evidence="1 2" id="KW-0808">Transferase</keyword>
<dbReference type="GO" id="GO:0036307">
    <property type="term" value="F:23S rRNA (adenine(2030)-N(6))-methyltransferase activity"/>
    <property type="evidence" value="ECO:0007669"/>
    <property type="project" value="UniProtKB-EC"/>
</dbReference>
<dbReference type="HAMAP" id="MF_00934">
    <property type="entry name" value="23SrRNA_methyltr_J"/>
    <property type="match status" value="1"/>
</dbReference>
<proteinExistence type="inferred from homology"/>
<dbReference type="RefSeq" id="WP_378476435.1">
    <property type="nucleotide sequence ID" value="NZ_JBHUIW010000003.1"/>
</dbReference>
<dbReference type="InterPro" id="IPR007473">
    <property type="entry name" value="RlmJ"/>
</dbReference>
<feature type="binding site" evidence="1">
    <location>
        <position position="119"/>
    </location>
    <ligand>
        <name>S-adenosyl-L-methionine</name>
        <dbReference type="ChEBI" id="CHEBI:59789"/>
    </ligand>
</feature>
<comment type="function">
    <text evidence="1">Specifically methylates the adenine in position 2030 of 23S rRNA.</text>
</comment>
<feature type="binding site" evidence="1">
    <location>
        <position position="165"/>
    </location>
    <ligand>
        <name>S-adenosyl-L-methionine</name>
        <dbReference type="ChEBI" id="CHEBI:59789"/>
    </ligand>
</feature>
<dbReference type="EC" id="2.1.1.266" evidence="1"/>
<dbReference type="EMBL" id="JBHUIW010000003">
    <property type="protein sequence ID" value="MFD2181240.1"/>
    <property type="molecule type" value="Genomic_DNA"/>
</dbReference>
<protein>
    <recommendedName>
        <fullName evidence="1">Ribosomal RNA large subunit methyltransferase J</fullName>
        <ecNumber evidence="1">2.1.1.266</ecNumber>
    </recommendedName>
    <alternativeName>
        <fullName evidence="1">23S rRNA (adenine(2030)-N6)-methyltransferase</fullName>
    </alternativeName>
    <alternativeName>
        <fullName evidence="1">23S rRNA m6A2030 methyltransferase</fullName>
    </alternativeName>
</protein>
<feature type="binding site" evidence="1">
    <location>
        <begin position="144"/>
        <end position="145"/>
    </location>
    <ligand>
        <name>S-adenosyl-L-methionine</name>
        <dbReference type="ChEBI" id="CHEBI:59789"/>
    </ligand>
</feature>
<keyword evidence="3" id="KW-1185">Reference proteome</keyword>
<gene>
    <name evidence="1" type="primary">rlmJ</name>
    <name evidence="2" type="ORF">ACFSOX_03675</name>
</gene>
<comment type="caution">
    <text evidence="2">The sequence shown here is derived from an EMBL/GenBank/DDBJ whole genome shotgun (WGS) entry which is preliminary data.</text>
</comment>
<dbReference type="PANTHER" id="PTHR37426:SF1">
    <property type="entry name" value="RIBOSOMAL RNA LARGE SUBUNIT METHYLTRANSFERASE J"/>
    <property type="match status" value="1"/>
</dbReference>
<dbReference type="Proteomes" id="UP001597314">
    <property type="component" value="Unassembled WGS sequence"/>
</dbReference>
<feature type="binding site" evidence="1">
    <location>
        <position position="101"/>
    </location>
    <ligand>
        <name>S-adenosyl-L-methionine</name>
        <dbReference type="ChEBI" id="CHEBI:59789"/>
    </ligand>
</feature>
<keyword evidence="1" id="KW-0698">rRNA processing</keyword>
<dbReference type="Pfam" id="PF04378">
    <property type="entry name" value="RsmJ"/>
    <property type="match status" value="1"/>
</dbReference>
<feature type="binding site" evidence="1">
    <location>
        <position position="18"/>
    </location>
    <ligand>
        <name>S-adenosyl-L-methionine</name>
        <dbReference type="ChEBI" id="CHEBI:59789"/>
    </ligand>
</feature>
<feature type="active site" description="Proton acceptor" evidence="1">
    <location>
        <position position="165"/>
    </location>
</feature>
<dbReference type="Gene3D" id="3.40.50.150">
    <property type="entry name" value="Vaccinia Virus protein VP39"/>
    <property type="match status" value="1"/>
</dbReference>
<evidence type="ECO:0000313" key="2">
    <source>
        <dbReference type="EMBL" id="MFD2181240.1"/>
    </source>
</evidence>
<feature type="site" description="Interaction with substrate rRNA" evidence="1">
    <location>
        <position position="3"/>
    </location>
</feature>
<organism evidence="2 3">
    <name type="scientific">Rhodoplanes azumiensis</name>
    <dbReference type="NCBI Taxonomy" id="1897628"/>
    <lineage>
        <taxon>Bacteria</taxon>
        <taxon>Pseudomonadati</taxon>
        <taxon>Pseudomonadota</taxon>
        <taxon>Alphaproteobacteria</taxon>
        <taxon>Hyphomicrobiales</taxon>
        <taxon>Nitrobacteraceae</taxon>
        <taxon>Rhodoplanes</taxon>
    </lineage>
</organism>
<sequence>MNYRHAFHAGNFADVLKHATLARILHHLSEKPAAFRVIDTHAGAGLYALDGPEASRTGEWRDGIGRVRDAAMPPAIADLLAPYLEVVTALSGAGAHLYPGSPLLAAKLMRPQDRLVACELEPTAAAALAHALGRDARAKTVAIDGWLALKAYIPPKERRGLVLIDPPFEQPDEFHRLAHGIVNALRKWPTGVYLIWYPVKDRRGPETLVETLAAAGLPKLLRIALDVGGNGDGLRATGLLVINPPWRLADELAVLLDWLVPVLSRGTGAGSRLDRIGAT</sequence>
<comment type="catalytic activity">
    <reaction evidence="1">
        <text>adenosine(2030) in 23S rRNA + S-adenosyl-L-methionine = N(6)-methyladenosine(2030) in 23S rRNA + S-adenosyl-L-homocysteine + H(+)</text>
        <dbReference type="Rhea" id="RHEA:43736"/>
        <dbReference type="Rhea" id="RHEA-COMP:10668"/>
        <dbReference type="Rhea" id="RHEA-COMP:10669"/>
        <dbReference type="ChEBI" id="CHEBI:15378"/>
        <dbReference type="ChEBI" id="CHEBI:57856"/>
        <dbReference type="ChEBI" id="CHEBI:59789"/>
        <dbReference type="ChEBI" id="CHEBI:74411"/>
        <dbReference type="ChEBI" id="CHEBI:74449"/>
        <dbReference type="EC" id="2.1.1.266"/>
    </reaction>
</comment>
<name>A0ABW5AFJ1_9BRAD</name>
<dbReference type="PANTHER" id="PTHR37426">
    <property type="entry name" value="RIBOSOMAL RNA LARGE SUBUNIT METHYLTRANSFERASE J"/>
    <property type="match status" value="1"/>
</dbReference>
<comment type="subunit">
    <text evidence="1">Monomer.</text>
</comment>
<dbReference type="SUPFAM" id="SSF53335">
    <property type="entry name" value="S-adenosyl-L-methionine-dependent methyltransferases"/>
    <property type="match status" value="1"/>
</dbReference>
<keyword evidence="1 2" id="KW-0489">Methyltransferase</keyword>
<evidence type="ECO:0000256" key="1">
    <source>
        <dbReference type="HAMAP-Rule" id="MF_00934"/>
    </source>
</evidence>